<evidence type="ECO:0000256" key="1">
    <source>
        <dbReference type="SAM" id="MobiDB-lite"/>
    </source>
</evidence>
<reference evidence="2 3" key="1">
    <citation type="journal article" date="2018" name="Biotechnol. Biofuels">
        <title>Integrative visual omics of the white-rot fungus Polyporus brumalis exposes the biotechnological potential of its oxidative enzymes for delignifying raw plant biomass.</title>
        <authorList>
            <person name="Miyauchi S."/>
            <person name="Rancon A."/>
            <person name="Drula E."/>
            <person name="Hage H."/>
            <person name="Chaduli D."/>
            <person name="Favel A."/>
            <person name="Grisel S."/>
            <person name="Henrissat B."/>
            <person name="Herpoel-Gimbert I."/>
            <person name="Ruiz-Duenas F.J."/>
            <person name="Chevret D."/>
            <person name="Hainaut M."/>
            <person name="Lin J."/>
            <person name="Wang M."/>
            <person name="Pangilinan J."/>
            <person name="Lipzen A."/>
            <person name="Lesage-Meessen L."/>
            <person name="Navarro D."/>
            <person name="Riley R."/>
            <person name="Grigoriev I.V."/>
            <person name="Zhou S."/>
            <person name="Raouche S."/>
            <person name="Rosso M.N."/>
        </authorList>
    </citation>
    <scope>NUCLEOTIDE SEQUENCE [LARGE SCALE GENOMIC DNA]</scope>
    <source>
        <strain evidence="2 3">BRFM 1820</strain>
    </source>
</reference>
<accession>A0A371CWY1</accession>
<evidence type="ECO:0000313" key="3">
    <source>
        <dbReference type="Proteomes" id="UP000256964"/>
    </source>
</evidence>
<dbReference type="AlphaFoldDB" id="A0A371CWY1"/>
<feature type="compositionally biased region" description="Polar residues" evidence="1">
    <location>
        <begin position="69"/>
        <end position="82"/>
    </location>
</feature>
<feature type="compositionally biased region" description="Polar residues" evidence="1">
    <location>
        <begin position="125"/>
        <end position="135"/>
    </location>
</feature>
<feature type="region of interest" description="Disordered" evidence="1">
    <location>
        <begin position="125"/>
        <end position="146"/>
    </location>
</feature>
<feature type="region of interest" description="Disordered" evidence="1">
    <location>
        <begin position="57"/>
        <end position="101"/>
    </location>
</feature>
<protein>
    <submittedName>
        <fullName evidence="2">Uncharacterized protein</fullName>
    </submittedName>
</protein>
<sequence length="170" mass="18076">MYAVVLFIPFQSHVLNHGLASLQSGMNASATAPRLSCEQGCLSHGVNKKLLSRTLSQGLSKHDGPAGFTSITRQSSCSSQLAKSPIPSRSELPGGAQPPASTLRTMTRFTSLRNVAFPRACGSEYTATGQGSSRITDVDVPAFSPKQNRTSGLLALESRRMLLVRNEGDV</sequence>
<name>A0A371CWY1_9APHY</name>
<keyword evidence="3" id="KW-1185">Reference proteome</keyword>
<evidence type="ECO:0000313" key="2">
    <source>
        <dbReference type="EMBL" id="RDX44792.1"/>
    </source>
</evidence>
<organism evidence="2 3">
    <name type="scientific">Lentinus brumalis</name>
    <dbReference type="NCBI Taxonomy" id="2498619"/>
    <lineage>
        <taxon>Eukaryota</taxon>
        <taxon>Fungi</taxon>
        <taxon>Dikarya</taxon>
        <taxon>Basidiomycota</taxon>
        <taxon>Agaricomycotina</taxon>
        <taxon>Agaricomycetes</taxon>
        <taxon>Polyporales</taxon>
        <taxon>Polyporaceae</taxon>
        <taxon>Lentinus</taxon>
    </lineage>
</organism>
<dbReference type="EMBL" id="KZ857445">
    <property type="protein sequence ID" value="RDX44792.1"/>
    <property type="molecule type" value="Genomic_DNA"/>
</dbReference>
<proteinExistence type="predicted"/>
<dbReference type="Proteomes" id="UP000256964">
    <property type="component" value="Unassembled WGS sequence"/>
</dbReference>
<gene>
    <name evidence="2" type="ORF">OH76DRAFT_1039687</name>
</gene>